<dbReference type="AlphaFoldDB" id="A0AAV7UUK3"/>
<proteinExistence type="predicted"/>
<dbReference type="EMBL" id="JANPWB010000004">
    <property type="protein sequence ID" value="KAJ1192739.1"/>
    <property type="molecule type" value="Genomic_DNA"/>
</dbReference>
<sequence length="178" mass="19700">MPKCVLPQEHTEEIAARLPDFRSACLPVGVLKPGLRVPERRHPRHPRSGHNAPTPAAHDRWAPRTSRLAGGPGQEESPFLCRHRADPIFPSRQCRSVPLRELCSERGPPSLPLPPAPGDRSRDRITEGQGRGDLPVPPHPSVGDTKRSPRNPQTAASEEQNRTSYLLSEVPFSPRLSR</sequence>
<accession>A0AAV7UUK3</accession>
<name>A0AAV7UUK3_PLEWA</name>
<protein>
    <submittedName>
        <fullName evidence="2">Uncharacterized protein</fullName>
    </submittedName>
</protein>
<feature type="compositionally biased region" description="Basic residues" evidence="1">
    <location>
        <begin position="39"/>
        <end position="48"/>
    </location>
</feature>
<organism evidence="2 3">
    <name type="scientific">Pleurodeles waltl</name>
    <name type="common">Iberian ribbed newt</name>
    <dbReference type="NCBI Taxonomy" id="8319"/>
    <lineage>
        <taxon>Eukaryota</taxon>
        <taxon>Metazoa</taxon>
        <taxon>Chordata</taxon>
        <taxon>Craniata</taxon>
        <taxon>Vertebrata</taxon>
        <taxon>Euteleostomi</taxon>
        <taxon>Amphibia</taxon>
        <taxon>Batrachia</taxon>
        <taxon>Caudata</taxon>
        <taxon>Salamandroidea</taxon>
        <taxon>Salamandridae</taxon>
        <taxon>Pleurodelinae</taxon>
        <taxon>Pleurodeles</taxon>
    </lineage>
</organism>
<comment type="caution">
    <text evidence="2">The sequence shown here is derived from an EMBL/GenBank/DDBJ whole genome shotgun (WGS) entry which is preliminary data.</text>
</comment>
<gene>
    <name evidence="2" type="ORF">NDU88_002045</name>
</gene>
<feature type="region of interest" description="Disordered" evidence="1">
    <location>
        <begin position="34"/>
        <end position="79"/>
    </location>
</feature>
<feature type="compositionally biased region" description="Polar residues" evidence="1">
    <location>
        <begin position="150"/>
        <end position="166"/>
    </location>
</feature>
<keyword evidence="3" id="KW-1185">Reference proteome</keyword>
<reference evidence="2" key="1">
    <citation type="journal article" date="2022" name="bioRxiv">
        <title>Sequencing and chromosome-scale assembly of the giantPleurodeles waltlgenome.</title>
        <authorList>
            <person name="Brown T."/>
            <person name="Elewa A."/>
            <person name="Iarovenko S."/>
            <person name="Subramanian E."/>
            <person name="Araus A.J."/>
            <person name="Petzold A."/>
            <person name="Susuki M."/>
            <person name="Suzuki K.-i.T."/>
            <person name="Hayashi T."/>
            <person name="Toyoda A."/>
            <person name="Oliveira C."/>
            <person name="Osipova E."/>
            <person name="Leigh N.D."/>
            <person name="Simon A."/>
            <person name="Yun M.H."/>
        </authorList>
    </citation>
    <scope>NUCLEOTIDE SEQUENCE</scope>
    <source>
        <strain evidence="2">20211129_DDA</strain>
        <tissue evidence="2">Liver</tissue>
    </source>
</reference>
<evidence type="ECO:0000256" key="1">
    <source>
        <dbReference type="SAM" id="MobiDB-lite"/>
    </source>
</evidence>
<feature type="region of interest" description="Disordered" evidence="1">
    <location>
        <begin position="100"/>
        <end position="178"/>
    </location>
</feature>
<dbReference type="Proteomes" id="UP001066276">
    <property type="component" value="Chromosome 2_2"/>
</dbReference>
<evidence type="ECO:0000313" key="2">
    <source>
        <dbReference type="EMBL" id="KAJ1192739.1"/>
    </source>
</evidence>
<evidence type="ECO:0000313" key="3">
    <source>
        <dbReference type="Proteomes" id="UP001066276"/>
    </source>
</evidence>